<sequence>MLVGKVTPLVIALFVLGALAAPACAQTYQYSWSSPYSPYGMYGHGGLSSIYGPLGPFGLGGMFSPFGGLSGYSPYGYYGNSPYGSYYSTPSFSSPSSSLLNDDLFSSGPFANLFDGGLFKAKQYGPPPEENITKALIGQRLPYSSGFMGIPLLYEVEEGDIGDITGTQYRGADAWKVRVGQAGMCWDVIMDESGNKILSVSQAY</sequence>
<dbReference type="EMBL" id="CP003243">
    <property type="protein sequence ID" value="AFC99189.1"/>
    <property type="molecule type" value="Genomic_DNA"/>
</dbReference>
<accession>H8I450</accession>
<protein>
    <submittedName>
        <fullName evidence="1">Uncharacterized protein</fullName>
    </submittedName>
</protein>
<keyword evidence="2" id="KW-1185">Reference proteome</keyword>
<proteinExistence type="predicted"/>
<organism evidence="1 2">
    <name type="scientific">Methanocella conradii (strain DSM 24694 / JCM 17849 / CGMCC 1.5162 / HZ254)</name>
    <dbReference type="NCBI Taxonomy" id="1041930"/>
    <lineage>
        <taxon>Archaea</taxon>
        <taxon>Methanobacteriati</taxon>
        <taxon>Methanobacteriota</taxon>
        <taxon>Stenosarchaea group</taxon>
        <taxon>Methanomicrobia</taxon>
        <taxon>Methanocellales</taxon>
        <taxon>Methanocellaceae</taxon>
        <taxon>Methanocella</taxon>
    </lineage>
</organism>
<reference evidence="1 2" key="1">
    <citation type="journal article" date="2012" name="J. Bacteriol.">
        <title>Complete genome sequence of a thermophilic methanogen, Methanocella conradii HZ254, isolated from Chinese rice field soil.</title>
        <authorList>
            <person name="Lu Z."/>
            <person name="Lu Y."/>
        </authorList>
    </citation>
    <scope>NUCLEOTIDE SEQUENCE [LARGE SCALE GENOMIC DNA]</scope>
    <source>
        <strain evidence="2">DSM 24694 / JCM 17849 / CGMCC 1.5162 / HZ254</strain>
    </source>
</reference>
<evidence type="ECO:0000313" key="2">
    <source>
        <dbReference type="Proteomes" id="UP000005233"/>
    </source>
</evidence>
<dbReference type="Proteomes" id="UP000005233">
    <property type="component" value="Chromosome"/>
</dbReference>
<name>H8I450_METCZ</name>
<gene>
    <name evidence="1" type="ordered locus">Mtc_0422</name>
</gene>
<dbReference type="KEGG" id="mez:Mtc_0422"/>
<dbReference type="HOGENOM" id="CLU_1340727_0_0_2"/>
<dbReference type="AlphaFoldDB" id="H8I450"/>
<evidence type="ECO:0000313" key="1">
    <source>
        <dbReference type="EMBL" id="AFC99189.1"/>
    </source>
</evidence>
<dbReference type="eggNOG" id="arCOG11110">
    <property type="taxonomic scope" value="Archaea"/>
</dbReference>